<dbReference type="STRING" id="414684.RC1_0159"/>
<evidence type="ECO:0000313" key="1">
    <source>
        <dbReference type="EMBL" id="ACI97608.1"/>
    </source>
</evidence>
<dbReference type="EMBL" id="CP000613">
    <property type="protein sequence ID" value="ACI97608.1"/>
    <property type="molecule type" value="Genomic_DNA"/>
</dbReference>
<dbReference type="KEGG" id="rce:RC1_0159"/>
<accession>B6IQ72</accession>
<gene>
    <name evidence="1" type="ordered locus">RC1_0159</name>
</gene>
<evidence type="ECO:0000313" key="2">
    <source>
        <dbReference type="Proteomes" id="UP000001591"/>
    </source>
</evidence>
<dbReference type="RefSeq" id="WP_012565399.1">
    <property type="nucleotide sequence ID" value="NC_011420.2"/>
</dbReference>
<keyword evidence="2" id="KW-1185">Reference proteome</keyword>
<dbReference type="HOGENOM" id="CLU_747787_0_0_5"/>
<dbReference type="AlphaFoldDB" id="B6IQ72"/>
<proteinExistence type="predicted"/>
<organism evidence="1 2">
    <name type="scientific">Rhodospirillum centenum (strain ATCC 51521 / SW)</name>
    <dbReference type="NCBI Taxonomy" id="414684"/>
    <lineage>
        <taxon>Bacteria</taxon>
        <taxon>Pseudomonadati</taxon>
        <taxon>Pseudomonadota</taxon>
        <taxon>Alphaproteobacteria</taxon>
        <taxon>Rhodospirillales</taxon>
        <taxon>Rhodospirillaceae</taxon>
        <taxon>Rhodospirillum</taxon>
    </lineage>
</organism>
<dbReference type="OrthoDB" id="7285430at2"/>
<dbReference type="Proteomes" id="UP000001591">
    <property type="component" value="Chromosome"/>
</dbReference>
<sequence length="362" mass="40015">MPLRTLAELAHQVGAVIPFADTKLKFTRVRRGQDGLEALLPSLVGGRETYVVQLIDLPRLFPLPLYDRMLLEEIVAEAALAPSSLRRAALTLDADGARGAVARQEAQARLAMDRTQEISAYFAALERLRDLLVPSLPPWEVETYDLRERGTNLRVNTLVEAAAQRFGQDKRAVVALLERMARVLSPLMDFQVTQGHLASALYAVRSFVSDLARMRLGGSADGQEVLSFVRMAGRETDRLVTPLLRQGQGMLQAVDAFLQRPDDMEAALSELVQTVEWSLDGWTSLIDHWQTVDERTQLAAATLDQIAPNVPFLPLQVFATGSRDRGTALERGRARLTGLTRTVAAGEVDTLSLDLLRRRRAG</sequence>
<protein>
    <submittedName>
        <fullName evidence="1">Uncharacterized protein</fullName>
    </submittedName>
</protein>
<name>B6IQ72_RHOCS</name>
<reference evidence="1 2" key="1">
    <citation type="journal article" date="2010" name="BMC Genomics">
        <title>Metabolic flexibility revealed in the genome of the cyst-forming alpha-1 proteobacterium Rhodospirillum centenum.</title>
        <authorList>
            <person name="Lu Y.K."/>
            <person name="Marden J."/>
            <person name="Han M."/>
            <person name="Swingley W.D."/>
            <person name="Mastrian S.D."/>
            <person name="Chowdhury S.R."/>
            <person name="Hao J."/>
            <person name="Helmy T."/>
            <person name="Kim S."/>
            <person name="Kurdoglu A.A."/>
            <person name="Matthies H.J."/>
            <person name="Rollo D."/>
            <person name="Stothard P."/>
            <person name="Blankenship R.E."/>
            <person name="Bauer C.E."/>
            <person name="Touchman J.W."/>
        </authorList>
    </citation>
    <scope>NUCLEOTIDE SEQUENCE [LARGE SCALE GENOMIC DNA]</scope>
    <source>
        <strain evidence="2">ATCC 51521 / SW</strain>
    </source>
</reference>